<evidence type="ECO:0000313" key="3">
    <source>
        <dbReference type="Proteomes" id="UP001432360"/>
    </source>
</evidence>
<dbReference type="Proteomes" id="UP001432360">
    <property type="component" value="Plasmid pSchITTGS70d"/>
</dbReference>
<evidence type="ECO:0000259" key="1">
    <source>
        <dbReference type="PROSITE" id="PS51819"/>
    </source>
</evidence>
<keyword evidence="3" id="KW-1185">Reference proteome</keyword>
<dbReference type="InterPro" id="IPR004360">
    <property type="entry name" value="Glyas_Fos-R_dOase_dom"/>
</dbReference>
<dbReference type="EMBL" id="CP133152">
    <property type="protein sequence ID" value="WVT07005.1"/>
    <property type="molecule type" value="Genomic_DNA"/>
</dbReference>
<reference evidence="2" key="1">
    <citation type="submission" date="2023-08" db="EMBL/GenBank/DDBJ databases">
        <title>Complete genome sequence of Sinorhizobium chiapanecum ITTG S70 isolated from Acaciella angustissima nodules in Chiapas-Mexico.</title>
        <authorList>
            <person name="Rincon-Rosales R."/>
            <person name="Rogel M.A."/>
            <person name="Rincon-Medina C.I."/>
            <person name="Guerrero G."/>
            <person name="Manzano-Gomez L.A."/>
            <person name="Lopez-Lopez A."/>
            <person name="Rincon Molina F.A."/>
            <person name="Martinez-Romero E."/>
        </authorList>
    </citation>
    <scope>NUCLEOTIDE SEQUENCE</scope>
    <source>
        <strain evidence="2">ITTG S70</strain>
        <plasmid evidence="2">pSchITTGS70d</plasmid>
    </source>
</reference>
<proteinExistence type="predicted"/>
<dbReference type="RefSeq" id="WP_331376025.1">
    <property type="nucleotide sequence ID" value="NZ_CP133152.1"/>
</dbReference>
<accession>A0ABZ2BKD9</accession>
<geneLocation type="plasmid" evidence="2 3">
    <name>pSchITTGS70d</name>
</geneLocation>
<dbReference type="SUPFAM" id="SSF54593">
    <property type="entry name" value="Glyoxalase/Bleomycin resistance protein/Dihydroxybiphenyl dioxygenase"/>
    <property type="match status" value="1"/>
</dbReference>
<dbReference type="PANTHER" id="PTHR34109">
    <property type="entry name" value="BNAUNNG04460D PROTEIN-RELATED"/>
    <property type="match status" value="1"/>
</dbReference>
<keyword evidence="2" id="KW-0614">Plasmid</keyword>
<dbReference type="Pfam" id="PF00903">
    <property type="entry name" value="Glyoxalase"/>
    <property type="match status" value="1"/>
</dbReference>
<feature type="domain" description="VOC" evidence="1">
    <location>
        <begin position="7"/>
        <end position="131"/>
    </location>
</feature>
<evidence type="ECO:0000313" key="2">
    <source>
        <dbReference type="EMBL" id="WVT07005.1"/>
    </source>
</evidence>
<dbReference type="Gene3D" id="3.30.720.120">
    <property type="match status" value="1"/>
</dbReference>
<dbReference type="InterPro" id="IPR037523">
    <property type="entry name" value="VOC_core"/>
</dbReference>
<dbReference type="Gene3D" id="3.30.720.110">
    <property type="match status" value="1"/>
</dbReference>
<protein>
    <submittedName>
        <fullName evidence="2">VOC family protein</fullName>
    </submittedName>
</protein>
<name>A0ABZ2BKD9_9HYPH</name>
<gene>
    <name evidence="2" type="ORF">RB548_30030</name>
</gene>
<dbReference type="CDD" id="cd07246">
    <property type="entry name" value="VOC_like"/>
    <property type="match status" value="1"/>
</dbReference>
<dbReference type="PANTHER" id="PTHR34109:SF1">
    <property type="entry name" value="VOC DOMAIN-CONTAINING PROTEIN"/>
    <property type="match status" value="1"/>
</dbReference>
<dbReference type="PROSITE" id="PS51819">
    <property type="entry name" value="VOC"/>
    <property type="match status" value="1"/>
</dbReference>
<sequence>MARIPEGFSTITPQIVVSDAKKAIDLYQKALGAQSMGVMTVPGSDKVVHSALKIGTSVLFVTDELEQFPRKAPKGTDSCAFYLYVDDADAAYKKAVDAGMTSQSEPMDMFWGDRTAVVNDPFGYNWTFATHVRDVPEDEMMKAMESMMG</sequence>
<organism evidence="2 3">
    <name type="scientific">Sinorhizobium chiapasense</name>
    <dbReference type="NCBI Taxonomy" id="501572"/>
    <lineage>
        <taxon>Bacteria</taxon>
        <taxon>Pseudomonadati</taxon>
        <taxon>Pseudomonadota</taxon>
        <taxon>Alphaproteobacteria</taxon>
        <taxon>Hyphomicrobiales</taxon>
        <taxon>Rhizobiaceae</taxon>
        <taxon>Sinorhizobium/Ensifer group</taxon>
        <taxon>Sinorhizobium</taxon>
    </lineage>
</organism>
<dbReference type="InterPro" id="IPR029068">
    <property type="entry name" value="Glyas_Bleomycin-R_OHBP_Dase"/>
</dbReference>